<sequence length="796" mass="88831">MRRNSQQHDVFFPIGSIHHLSLFFFIILAIAAQIEQSVAAFGNLPSYSYRQQRIFAKIHPYFSLVMNHNDNNIRTNDNMIQPPLNYKNESSKTIHKSPNNEQPRITISPEQVEEQLKVALAALQHVNREDDTFAQLRSFPSVRDCNAALAAFGDAGDLLRALRLFGKMRKATAYTNSTMVVPTPTLVTYSTLMSRAIKFSKPLVALRLWDLMIQKRSPGAIPMEDIDVKAANIRMNCFAKLANVPQAQNLLQQMINGDGPDVPRLPPNIVTYNTLLHACQRAGDLDAALAVVRHMHHCRPDARTYTSLMATVARRKSASAGRNDPSLAFVLLDEMKSRGIRPNGITYSALIDACGRCRRPDLALRGLRIMLLQKAQEVESLSKIKGNQNNKAIYTLPYEVGAWTAAINACGKAGRIQTALRLFRAMPGFGVMPNTITCGSLTDSLLRAGATAETLDVLRYMKKNGIVPSEVMYTSLMTRAERLAKMERDGKSFSMATQAHVVALDSQPSEDQPIGDARAIDVYTELIKSLVEGGRSTTDYSPRNNTLLVEANTARGDDVLVKVFLVFQEMKTAGTMPDLACYNALLRACARAGDLDHANDVLRQMVAADLCPNDTSWRQLLQAAAQQKNGERALQAWKQGVEYSKERKRKRPFMDEPNVLTWKPSSSSLAALLSALLAEAKEPLISNEKKIALYRKVVELYDKVLLGDEKMGFDRLDLNDVLENQRVVILFIRGMLGLSEFEDDPVRLESQRLAVRSILELECLNQRDETYRLPWAVRETLNKAVAFSRAKASVHA</sequence>
<organism evidence="5 6">
    <name type="scientific">Fistulifera solaris</name>
    <name type="common">Oleaginous diatom</name>
    <dbReference type="NCBI Taxonomy" id="1519565"/>
    <lineage>
        <taxon>Eukaryota</taxon>
        <taxon>Sar</taxon>
        <taxon>Stramenopiles</taxon>
        <taxon>Ochrophyta</taxon>
        <taxon>Bacillariophyta</taxon>
        <taxon>Bacillariophyceae</taxon>
        <taxon>Bacillariophycidae</taxon>
        <taxon>Naviculales</taxon>
        <taxon>Naviculaceae</taxon>
        <taxon>Fistulifera</taxon>
    </lineage>
</organism>
<dbReference type="AlphaFoldDB" id="A0A1Z5J6M2"/>
<proteinExistence type="predicted"/>
<dbReference type="PANTHER" id="PTHR47447:SF28">
    <property type="entry name" value="PENTACOTRIPEPTIDE-REPEAT REGION OF PRORP DOMAIN-CONTAINING PROTEIN"/>
    <property type="match status" value="1"/>
</dbReference>
<dbReference type="Pfam" id="PF13812">
    <property type="entry name" value="PPR_3"/>
    <property type="match status" value="1"/>
</dbReference>
<dbReference type="InterPro" id="IPR033443">
    <property type="entry name" value="PROP1-like_PPR_dom"/>
</dbReference>
<comment type="caution">
    <text evidence="5">The sequence shown here is derived from an EMBL/GenBank/DDBJ whole genome shotgun (WGS) entry which is preliminary data.</text>
</comment>
<reference evidence="5 6" key="1">
    <citation type="journal article" date="2015" name="Plant Cell">
        <title>Oil accumulation by the oleaginous diatom Fistulifera solaris as revealed by the genome and transcriptome.</title>
        <authorList>
            <person name="Tanaka T."/>
            <person name="Maeda Y."/>
            <person name="Veluchamy A."/>
            <person name="Tanaka M."/>
            <person name="Abida H."/>
            <person name="Marechal E."/>
            <person name="Bowler C."/>
            <person name="Muto M."/>
            <person name="Sunaga Y."/>
            <person name="Tanaka M."/>
            <person name="Yoshino T."/>
            <person name="Taniguchi T."/>
            <person name="Fukuda Y."/>
            <person name="Nemoto M."/>
            <person name="Matsumoto M."/>
            <person name="Wong P.S."/>
            <person name="Aburatani S."/>
            <person name="Fujibuchi W."/>
        </authorList>
    </citation>
    <scope>NUCLEOTIDE SEQUENCE [LARGE SCALE GENOMIC DNA]</scope>
    <source>
        <strain evidence="5 6">JPCC DA0580</strain>
    </source>
</reference>
<dbReference type="Pfam" id="PF01535">
    <property type="entry name" value="PPR"/>
    <property type="match status" value="2"/>
</dbReference>
<evidence type="ECO:0000313" key="6">
    <source>
        <dbReference type="Proteomes" id="UP000198406"/>
    </source>
</evidence>
<evidence type="ECO:0000259" key="4">
    <source>
        <dbReference type="Pfam" id="PF17177"/>
    </source>
</evidence>
<protein>
    <recommendedName>
        <fullName evidence="4">PROP1-like PPR domain-containing protein</fullName>
    </recommendedName>
</protein>
<gene>
    <name evidence="5" type="ORF">FisN_19Lh119</name>
</gene>
<dbReference type="Gene3D" id="1.25.40.10">
    <property type="entry name" value="Tetratricopeptide repeat domain"/>
    <property type="match status" value="4"/>
</dbReference>
<name>A0A1Z5J6M2_FISSO</name>
<dbReference type="InParanoid" id="A0A1Z5J6M2"/>
<accession>A0A1Z5J6M2</accession>
<dbReference type="Proteomes" id="UP000198406">
    <property type="component" value="Unassembled WGS sequence"/>
</dbReference>
<evidence type="ECO:0000256" key="3">
    <source>
        <dbReference type="SAM" id="Phobius"/>
    </source>
</evidence>
<dbReference type="Pfam" id="PF17177">
    <property type="entry name" value="PPR_long"/>
    <property type="match status" value="1"/>
</dbReference>
<evidence type="ECO:0000256" key="1">
    <source>
        <dbReference type="ARBA" id="ARBA00022737"/>
    </source>
</evidence>
<feature type="repeat" description="PPR" evidence="2">
    <location>
        <begin position="578"/>
        <end position="612"/>
    </location>
</feature>
<dbReference type="EMBL" id="BDSP01000011">
    <property type="protein sequence ID" value="GAX09654.1"/>
    <property type="molecule type" value="Genomic_DNA"/>
</dbReference>
<feature type="repeat" description="PPR" evidence="2">
    <location>
        <begin position="434"/>
        <end position="468"/>
    </location>
</feature>
<keyword evidence="3" id="KW-1133">Transmembrane helix</keyword>
<dbReference type="OrthoDB" id="47432at2759"/>
<feature type="domain" description="PROP1-like PPR" evidence="4">
    <location>
        <begin position="548"/>
        <end position="636"/>
    </location>
</feature>
<keyword evidence="3" id="KW-0472">Membrane</keyword>
<dbReference type="PANTHER" id="PTHR47447">
    <property type="entry name" value="OS03G0856100 PROTEIN"/>
    <property type="match status" value="1"/>
</dbReference>
<keyword evidence="3" id="KW-0812">Transmembrane</keyword>
<keyword evidence="1" id="KW-0677">Repeat</keyword>
<dbReference type="NCBIfam" id="TIGR00756">
    <property type="entry name" value="PPR"/>
    <property type="match status" value="3"/>
</dbReference>
<dbReference type="InterPro" id="IPR002885">
    <property type="entry name" value="PPR_rpt"/>
</dbReference>
<dbReference type="Pfam" id="PF13041">
    <property type="entry name" value="PPR_2"/>
    <property type="match status" value="2"/>
</dbReference>
<dbReference type="SUPFAM" id="SSF48452">
    <property type="entry name" value="TPR-like"/>
    <property type="match status" value="1"/>
</dbReference>
<evidence type="ECO:0000256" key="2">
    <source>
        <dbReference type="PROSITE-ProRule" id="PRU00708"/>
    </source>
</evidence>
<dbReference type="InterPro" id="IPR011990">
    <property type="entry name" value="TPR-like_helical_dom_sf"/>
</dbReference>
<dbReference type="PROSITE" id="PS51375">
    <property type="entry name" value="PPR"/>
    <property type="match status" value="4"/>
</dbReference>
<evidence type="ECO:0000313" key="5">
    <source>
        <dbReference type="EMBL" id="GAX09654.1"/>
    </source>
</evidence>
<feature type="repeat" description="PPR" evidence="2">
    <location>
        <begin position="268"/>
        <end position="302"/>
    </location>
</feature>
<feature type="transmembrane region" description="Helical" evidence="3">
    <location>
        <begin position="12"/>
        <end position="34"/>
    </location>
</feature>
<keyword evidence="6" id="KW-1185">Reference proteome</keyword>
<feature type="repeat" description="PPR" evidence="2">
    <location>
        <begin position="399"/>
        <end position="433"/>
    </location>
</feature>